<comment type="caution">
    <text evidence="1">The sequence shown here is derived from an EMBL/GenBank/DDBJ whole genome shotgun (WGS) entry which is preliminary data.</text>
</comment>
<proteinExistence type="predicted"/>
<evidence type="ECO:0000313" key="1">
    <source>
        <dbReference type="EMBL" id="EAQ78206.1"/>
    </source>
</evidence>
<accession>A3ZZ58</accession>
<dbReference type="HOGENOM" id="CLU_1486319_0_0_0"/>
<organism evidence="1 2">
    <name type="scientific">Blastopirellula marina DSM 3645</name>
    <dbReference type="NCBI Taxonomy" id="314230"/>
    <lineage>
        <taxon>Bacteria</taxon>
        <taxon>Pseudomonadati</taxon>
        <taxon>Planctomycetota</taxon>
        <taxon>Planctomycetia</taxon>
        <taxon>Pirellulales</taxon>
        <taxon>Pirellulaceae</taxon>
        <taxon>Blastopirellula</taxon>
    </lineage>
</organism>
<reference evidence="1 2" key="1">
    <citation type="submission" date="2006-02" db="EMBL/GenBank/DDBJ databases">
        <authorList>
            <person name="Amann R."/>
            <person name="Ferriera S."/>
            <person name="Johnson J."/>
            <person name="Kravitz S."/>
            <person name="Halpern A."/>
            <person name="Remington K."/>
            <person name="Beeson K."/>
            <person name="Tran B."/>
            <person name="Rogers Y.-H."/>
            <person name="Friedman R."/>
            <person name="Venter J.C."/>
        </authorList>
    </citation>
    <scope>NUCLEOTIDE SEQUENCE [LARGE SCALE GENOMIC DNA]</scope>
    <source>
        <strain evidence="1 2">DSM 3645</strain>
    </source>
</reference>
<dbReference type="Proteomes" id="UP000004358">
    <property type="component" value="Unassembled WGS sequence"/>
</dbReference>
<evidence type="ECO:0000313" key="2">
    <source>
        <dbReference type="Proteomes" id="UP000004358"/>
    </source>
</evidence>
<dbReference type="AlphaFoldDB" id="A3ZZ58"/>
<dbReference type="EMBL" id="AANZ01000023">
    <property type="protein sequence ID" value="EAQ78206.1"/>
    <property type="molecule type" value="Genomic_DNA"/>
</dbReference>
<gene>
    <name evidence="1" type="ORF">DSM3645_15555</name>
</gene>
<name>A3ZZ58_9BACT</name>
<sequence length="181" mass="20018">MAIKMNESKTTPSWIATLLAAVILTVLAYPLYGDNALWLVRRTCLVEGFQRPDDLWRQDYALVAERDVILKGGGERKMLLFASEEDQAKPVEVSKRHVVVLTDSAYHDSASFKVEFSGPIFRATVLPHREPIFEVVCHGEGGVGLVCQRFLLGRQGVKQIFPEVRSPSDAITAIPAIQPGA</sequence>
<protein>
    <submittedName>
        <fullName evidence="1">Uncharacterized protein</fullName>
    </submittedName>
</protein>